<sequence>MLNKHLMVLDSEDAKLRLIERKIKTLNITLDNMKIFVAKFNLEVNNPNQVDIRLDELESMMRSFLSLQDELELLVDKKDEDRVSERLLFQEKWFDVKAALKELGQHIENQSDTSGVSSKSTVFKGANNFPLRLPAIVAPTFDGDLQQWSSFIDSFNAMFHNNSGLAPSSLTGPASDVVKTIPITDNNYNQAYQKLVERYENPGLIIQSHIRALFDTPKLQEASASQLHKLHHHVTTHVRALESLNQPISSWDAWLVTLLCCRLDSVTVSEWQLKQTTKTLPTFKDFESFLSSRVIAYEAGDTACGSNEKMLKGRHPGRGGERRTLLSNVPSSPDQCRVCNRIHKIFACDKFKQLSVHDRKKIVNKYNLCFKCLYPGHSVRSCKSSWNCSKCNRWHNTLLHDNVSSDKTVERVDQVSAEEPKEGDALLQGSTSRTAMYVNVMNSHVVLSTAIVHITSTHRKLICRAVLDCGSQVSFVTEECAKKLCLTIHKSDMHVAGIGQTSTTSMSTTSVNLHSRIGEFNTRVDVFVLPVITSNLPSCQLNTATLRIPNHVKKSLADPQFDQPGPIDLLLGADVFFEVLKGERIEVSEQASAHSTALGWIITGRLQASIVHPRFLFLQTTLSMNHSSTLSLFSSIKGKRYQEQLEAEEQFTTTVQRNSEGRFIVRLPLSKGRQELGNSLNMARTRFLNLERRLLKNQTLAKTTRCLLQISDSVDDETTKRAIKQDFYVDDFISGADSVEEGLQLYANVSAALQGAGMPLRKWCSNSNTLLSQIPHSQSDPTFVLRLNEEETISTLGLSWQPSVDQFRFVINPYIPPINMTKRTLLSDINRVYDPLGFLTPIQQLY</sequence>
<reference evidence="1 2" key="1">
    <citation type="submission" date="2019-08" db="EMBL/GenBank/DDBJ databases">
        <title>Whole genome of Aphis craccivora.</title>
        <authorList>
            <person name="Voronova N.V."/>
            <person name="Shulinski R.S."/>
            <person name="Bandarenka Y.V."/>
            <person name="Zhorov D.G."/>
            <person name="Warner D."/>
        </authorList>
    </citation>
    <scope>NUCLEOTIDE SEQUENCE [LARGE SCALE GENOMIC DNA]</scope>
    <source>
        <strain evidence="1">180601</strain>
        <tissue evidence="1">Whole Body</tissue>
    </source>
</reference>
<protein>
    <submittedName>
        <fullName evidence="1">Integrase catalytic domain-containing protein</fullName>
    </submittedName>
</protein>
<comment type="caution">
    <text evidence="1">The sequence shown here is derived from an EMBL/GenBank/DDBJ whole genome shotgun (WGS) entry which is preliminary data.</text>
</comment>
<dbReference type="InterPro" id="IPR021109">
    <property type="entry name" value="Peptidase_aspartic_dom_sf"/>
</dbReference>
<evidence type="ECO:0000313" key="2">
    <source>
        <dbReference type="Proteomes" id="UP000478052"/>
    </source>
</evidence>
<dbReference type="InterPro" id="IPR005312">
    <property type="entry name" value="DUF1759"/>
</dbReference>
<dbReference type="PANTHER" id="PTHR47331">
    <property type="entry name" value="PHD-TYPE DOMAIN-CONTAINING PROTEIN"/>
    <property type="match status" value="1"/>
</dbReference>
<dbReference type="Gene3D" id="2.40.70.10">
    <property type="entry name" value="Acid Proteases"/>
    <property type="match status" value="1"/>
</dbReference>
<dbReference type="EMBL" id="VUJU01008304">
    <property type="protein sequence ID" value="KAF0732688.1"/>
    <property type="molecule type" value="Genomic_DNA"/>
</dbReference>
<gene>
    <name evidence="1" type="ORF">FWK35_00034221</name>
</gene>
<proteinExistence type="predicted"/>
<dbReference type="AlphaFoldDB" id="A0A6G0WYM5"/>
<name>A0A6G0WYM5_APHCR</name>
<accession>A0A6G0WYM5</accession>
<dbReference type="PANTHER" id="PTHR47331:SF5">
    <property type="entry name" value="RIBONUCLEASE H"/>
    <property type="match status" value="1"/>
</dbReference>
<evidence type="ECO:0000313" key="1">
    <source>
        <dbReference type="EMBL" id="KAF0732688.1"/>
    </source>
</evidence>
<dbReference type="Proteomes" id="UP000478052">
    <property type="component" value="Unassembled WGS sequence"/>
</dbReference>
<dbReference type="CDD" id="cd00303">
    <property type="entry name" value="retropepsin_like"/>
    <property type="match status" value="1"/>
</dbReference>
<keyword evidence="2" id="KW-1185">Reference proteome</keyword>
<organism evidence="1 2">
    <name type="scientific">Aphis craccivora</name>
    <name type="common">Cowpea aphid</name>
    <dbReference type="NCBI Taxonomy" id="307492"/>
    <lineage>
        <taxon>Eukaryota</taxon>
        <taxon>Metazoa</taxon>
        <taxon>Ecdysozoa</taxon>
        <taxon>Arthropoda</taxon>
        <taxon>Hexapoda</taxon>
        <taxon>Insecta</taxon>
        <taxon>Pterygota</taxon>
        <taxon>Neoptera</taxon>
        <taxon>Paraneoptera</taxon>
        <taxon>Hemiptera</taxon>
        <taxon>Sternorrhyncha</taxon>
        <taxon>Aphidomorpha</taxon>
        <taxon>Aphidoidea</taxon>
        <taxon>Aphididae</taxon>
        <taxon>Aphidini</taxon>
        <taxon>Aphis</taxon>
        <taxon>Aphis</taxon>
    </lineage>
</organism>
<dbReference type="OrthoDB" id="6622862at2759"/>
<dbReference type="Pfam" id="PF03564">
    <property type="entry name" value="DUF1759"/>
    <property type="match status" value="1"/>
</dbReference>